<evidence type="ECO:0000313" key="1">
    <source>
        <dbReference type="EMBL" id="MBO1307429.1"/>
    </source>
</evidence>
<name>A0ABS3LGE0_9ENTE</name>
<reference evidence="1 2" key="1">
    <citation type="submission" date="2021-03" db="EMBL/GenBank/DDBJ databases">
        <title>Enterococcal diversity collection.</title>
        <authorList>
            <person name="Gilmore M.S."/>
            <person name="Schwartzman J."/>
            <person name="Van Tyne D."/>
            <person name="Martin M."/>
            <person name="Earl A.M."/>
            <person name="Manson A.L."/>
            <person name="Straub T."/>
            <person name="Salamzade R."/>
            <person name="Saavedra J."/>
            <person name="Lebreton F."/>
            <person name="Prichula J."/>
            <person name="Schaufler K."/>
            <person name="Gaca A."/>
            <person name="Sgardioli B."/>
            <person name="Wagenaar J."/>
            <person name="Strong T."/>
        </authorList>
    </citation>
    <scope>NUCLEOTIDE SEQUENCE [LARGE SCALE GENOMIC DNA]</scope>
    <source>
        <strain evidence="1 2">669A</strain>
    </source>
</reference>
<dbReference type="RefSeq" id="WP_207674429.1">
    <property type="nucleotide sequence ID" value="NZ_JAFREM010000024.1"/>
</dbReference>
<comment type="caution">
    <text evidence="1">The sequence shown here is derived from an EMBL/GenBank/DDBJ whole genome shotgun (WGS) entry which is preliminary data.</text>
</comment>
<sequence>MLIGDEWILWNDIRNIQVVYDEKWFKVELFKQDQKRAEQKYYRKERDPFEISEEKEIYYYLESDLSFIEDFDQTASWIE</sequence>
<gene>
    <name evidence="1" type="ORF">JZO70_14730</name>
</gene>
<accession>A0ABS3LGE0</accession>
<protein>
    <submittedName>
        <fullName evidence="1">Uncharacterized protein</fullName>
    </submittedName>
</protein>
<organism evidence="1 2">
    <name type="scientific">Candidatus Enterococcus moelleringii</name>
    <dbReference type="NCBI Taxonomy" id="2815325"/>
    <lineage>
        <taxon>Bacteria</taxon>
        <taxon>Bacillati</taxon>
        <taxon>Bacillota</taxon>
        <taxon>Bacilli</taxon>
        <taxon>Lactobacillales</taxon>
        <taxon>Enterococcaceae</taxon>
        <taxon>Enterococcus</taxon>
    </lineage>
</organism>
<evidence type="ECO:0000313" key="2">
    <source>
        <dbReference type="Proteomes" id="UP000664601"/>
    </source>
</evidence>
<dbReference type="Proteomes" id="UP000664601">
    <property type="component" value="Unassembled WGS sequence"/>
</dbReference>
<proteinExistence type="predicted"/>
<keyword evidence="2" id="KW-1185">Reference proteome</keyword>
<dbReference type="EMBL" id="JAFREM010000024">
    <property type="protein sequence ID" value="MBO1307429.1"/>
    <property type="molecule type" value="Genomic_DNA"/>
</dbReference>